<dbReference type="Proteomes" id="UP001638806">
    <property type="component" value="Unassembled WGS sequence"/>
</dbReference>
<keyword evidence="2" id="KW-1185">Reference proteome</keyword>
<protein>
    <submittedName>
        <fullName evidence="1">Uncharacterized protein</fullName>
    </submittedName>
</protein>
<proteinExistence type="predicted"/>
<comment type="caution">
    <text evidence="1">The sequence shown here is derived from an EMBL/GenBank/DDBJ whole genome shotgun (WGS) entry which is preliminary data.</text>
</comment>
<dbReference type="EMBL" id="JBGNUJ010000012">
    <property type="protein sequence ID" value="KAL3952589.1"/>
    <property type="molecule type" value="Genomic_DNA"/>
</dbReference>
<accession>A0ACC4DAG4</accession>
<name>A0ACC4DAG4_PURLI</name>
<evidence type="ECO:0000313" key="1">
    <source>
        <dbReference type="EMBL" id="KAL3952589.1"/>
    </source>
</evidence>
<reference evidence="1" key="1">
    <citation type="submission" date="2024-12" db="EMBL/GenBank/DDBJ databases">
        <title>Comparative genomics and development of molecular markers within Purpureocillium lilacinum and among Purpureocillium species.</title>
        <authorList>
            <person name="Yeh Z.-Y."/>
            <person name="Ni N.-T."/>
            <person name="Lo P.-H."/>
            <person name="Mushyakhwo K."/>
            <person name="Lin C.-F."/>
            <person name="Nai Y.-S."/>
        </authorList>
    </citation>
    <scope>NUCLEOTIDE SEQUENCE</scope>
    <source>
        <strain evidence="1">NCHU-NPUST-175</strain>
    </source>
</reference>
<evidence type="ECO:0000313" key="2">
    <source>
        <dbReference type="Proteomes" id="UP001638806"/>
    </source>
</evidence>
<sequence>MPIAAIVRRSAATSTSFRAVYTTASSTFRSVSAQDYHLARPHARFNSRLVGHWLSRPLTSRSRRCLWPWSTTSAFGSSSALARSMAASTASERKARRVGDYPFVLDYRTRWNDNDMYDHMNNSVYNFLYVNLHLAPLQDTGPLTHPSPQLRLGRQRLPHGTLQPAPAQLGAAPLVAHTSTDFFASIAYPAVAEVGVRVAKLGRSSVTYEVAVFERGVDAVRAVGSFVHVFVERATGRPHPEGMAPELRRGWSGCWCVTERCRPRFELLEASFGLCWIGGVGRRRLPSASRLEF</sequence>
<organism evidence="1 2">
    <name type="scientific">Purpureocillium lilacinum</name>
    <name type="common">Paecilomyces lilacinus</name>
    <dbReference type="NCBI Taxonomy" id="33203"/>
    <lineage>
        <taxon>Eukaryota</taxon>
        <taxon>Fungi</taxon>
        <taxon>Dikarya</taxon>
        <taxon>Ascomycota</taxon>
        <taxon>Pezizomycotina</taxon>
        <taxon>Sordariomycetes</taxon>
        <taxon>Hypocreomycetidae</taxon>
        <taxon>Hypocreales</taxon>
        <taxon>Ophiocordycipitaceae</taxon>
        <taxon>Purpureocillium</taxon>
    </lineage>
</organism>
<gene>
    <name evidence="1" type="ORF">ACCO45_012532</name>
</gene>